<evidence type="ECO:0000256" key="1">
    <source>
        <dbReference type="ARBA" id="ARBA00004123"/>
    </source>
</evidence>
<dbReference type="Gene3D" id="3.30.70.330">
    <property type="match status" value="3"/>
</dbReference>
<dbReference type="InterPro" id="IPR000504">
    <property type="entry name" value="RRM_dom"/>
</dbReference>
<dbReference type="eggNOG" id="KOG0118">
    <property type="taxonomic scope" value="Eukaryota"/>
</dbReference>
<accession>A0A1D6I8U5</accession>
<proteinExistence type="predicted"/>
<dbReference type="FunFam" id="3.30.70.330:FF:000415">
    <property type="entry name" value="Flowering time control protein FPA"/>
    <property type="match status" value="1"/>
</dbReference>
<gene>
    <name evidence="7" type="ORF">ZEAMMB73_Zm00001d021188</name>
</gene>
<feature type="region of interest" description="Disordered" evidence="5">
    <location>
        <begin position="791"/>
        <end position="825"/>
    </location>
</feature>
<dbReference type="Pfam" id="PF07744">
    <property type="entry name" value="SPOC"/>
    <property type="match status" value="1"/>
</dbReference>
<feature type="region of interest" description="Disordered" evidence="5">
    <location>
        <begin position="237"/>
        <end position="257"/>
    </location>
</feature>
<dbReference type="SUPFAM" id="SSF54928">
    <property type="entry name" value="RNA-binding domain, RBD"/>
    <property type="match status" value="3"/>
</dbReference>
<dbReference type="ExpressionAtlas" id="A0A1D6I8U5">
    <property type="expression patterns" value="baseline and differential"/>
</dbReference>
<dbReference type="EMBL" id="CM007650">
    <property type="protein sequence ID" value="ONM56461.1"/>
    <property type="molecule type" value="Genomic_DNA"/>
</dbReference>
<dbReference type="OMA" id="DINHIPR"/>
<dbReference type="IntAct" id="A0A1D6I8U5">
    <property type="interactions" value="4"/>
</dbReference>
<dbReference type="PANTHER" id="PTHR23189">
    <property type="entry name" value="RNA RECOGNITION MOTIF-CONTAINING"/>
    <property type="match status" value="1"/>
</dbReference>
<feature type="domain" description="RRM" evidence="6">
    <location>
        <begin position="40"/>
        <end position="113"/>
    </location>
</feature>
<dbReference type="Pfam" id="PF00076">
    <property type="entry name" value="RRM_1"/>
    <property type="match status" value="3"/>
</dbReference>
<feature type="compositionally biased region" description="Polar residues" evidence="5">
    <location>
        <begin position="897"/>
        <end position="908"/>
    </location>
</feature>
<keyword evidence="2 4" id="KW-0694">RNA-binding</keyword>
<dbReference type="STRING" id="4577.A0A1D6I8U5"/>
<feature type="compositionally biased region" description="Polar residues" evidence="5">
    <location>
        <begin position="807"/>
        <end position="825"/>
    </location>
</feature>
<feature type="compositionally biased region" description="Low complexity" evidence="5">
    <location>
        <begin position="1"/>
        <end position="22"/>
    </location>
</feature>
<organism evidence="7">
    <name type="scientific">Zea mays</name>
    <name type="common">Maize</name>
    <dbReference type="NCBI Taxonomy" id="4577"/>
    <lineage>
        <taxon>Eukaryota</taxon>
        <taxon>Viridiplantae</taxon>
        <taxon>Streptophyta</taxon>
        <taxon>Embryophyta</taxon>
        <taxon>Tracheophyta</taxon>
        <taxon>Spermatophyta</taxon>
        <taxon>Magnoliopsida</taxon>
        <taxon>Liliopsida</taxon>
        <taxon>Poales</taxon>
        <taxon>Poaceae</taxon>
        <taxon>PACMAD clade</taxon>
        <taxon>Panicoideae</taxon>
        <taxon>Andropogonodae</taxon>
        <taxon>Andropogoneae</taxon>
        <taxon>Tripsacinae</taxon>
        <taxon>Zea</taxon>
    </lineage>
</organism>
<dbReference type="CDD" id="cd00590">
    <property type="entry name" value="RRM_SF"/>
    <property type="match status" value="3"/>
</dbReference>
<sequence length="947" mass="101759">MSSEPLPAESPEAPASASGSPSKDAVGTEVGAAAGSPETNTLWVGNLPSHVTEGDLLALFGPHGALDCALARAGSRSYAFVLFRSPAEAREAVEATRGEKVKGAAMRTEFARPVFVVADENATRTVLVEDTGRMPCLSIVNLADQARAVRNLWVGGISPSISKEELEGEFLKFGKVEGVAFSQDQTSAYIDFEKLEDAISAHRSLNGKMLGGKELCVDFQRSKGRAEWSEASSFNGRVPGPVGDKRGSGPLKSSAGVRMREAQPTNVLWVGFPGSYRVIDEEALKHAMSVFGVVTKIKVFQTRQYAFVEFANVAEACNAKMNLDGHLFNDPRIQILFSNSGLAPNKLDNPTSVAGFPSSEIYSSDGRLGPGIGSGTLQGYDPPRGGRTRYYDYAGMPTPGGILSQPEPFDPREAKRMRLAAGADPYDVRAGSTGLYSAGYRHQGSSVHAEGSSSPVIRVRGTVHRTSYIEHCWRGSIAKGGSPVCRARCLPITKGSDIPLPDVMNCSARTGLDMLAKHYADATGFDIVFFLPDSEDDFVSYTEFLRYLGSKSRAGVVKVDAGTTLFLVPPSDFLTNVLQVDGPERLYGVVLHIPQISAAAALRPQLTGTEQQPYYDERGTLPTSQRKYSIISPNDSGHLDADYRTSLHEDSMHRLGHIPGRPRVDEGQAVQPALAGFPANQAAGLQVQSSLKPDIMATLAKLLPSVQSSPLVSGQMNAIDRTSQIQDPSMLSKVWNPENQVTASNSSFGQMANVQHPGQQFSGQASAAHLTNYGNMVSAQERSIQHTAYNPEVTLNLPPPPPLPTIPHSSATLQSQGGHSLPSQTNQQLYQPEQYYVPQNNYGPLVPVSHSNLQISNTNNPTLTIPQVNPGPPTNNQIGNLAQPQHSMPLHVDRASQDFSSQGQQQNRGPGAAQAPEEDKSKKYQATLQLAQNLLLQLQQRGSGNQS</sequence>
<evidence type="ECO:0000313" key="7">
    <source>
        <dbReference type="EMBL" id="ONM56461.1"/>
    </source>
</evidence>
<dbReference type="EMBL" id="CM007650">
    <property type="protein sequence ID" value="ONM56463.1"/>
    <property type="molecule type" value="Genomic_DNA"/>
</dbReference>
<dbReference type="AlphaFoldDB" id="A0A1D6I8U5"/>
<keyword evidence="3" id="KW-0539">Nucleus</keyword>
<name>A0A1D6I8U5_MAIZE</name>
<protein>
    <submittedName>
        <fullName evidence="7">Flowering time control protein FPA</fullName>
    </submittedName>
</protein>
<dbReference type="SMR" id="A0A1D6I8U5"/>
<evidence type="ECO:0000256" key="5">
    <source>
        <dbReference type="SAM" id="MobiDB-lite"/>
    </source>
</evidence>
<dbReference type="PROSITE" id="PS50102">
    <property type="entry name" value="RRM"/>
    <property type="match status" value="3"/>
</dbReference>
<evidence type="ECO:0000256" key="4">
    <source>
        <dbReference type="PROSITE-ProRule" id="PRU00176"/>
    </source>
</evidence>
<reference evidence="7" key="1">
    <citation type="submission" date="2015-12" db="EMBL/GenBank/DDBJ databases">
        <title>Update maize B73 reference genome by single molecule sequencing technologies.</title>
        <authorList>
            <consortium name="Maize Genome Sequencing Project"/>
            <person name="Ware D."/>
        </authorList>
    </citation>
    <scope>NUCLEOTIDE SEQUENCE [LARGE SCALE GENOMIC DNA]</scope>
    <source>
        <tissue evidence="7">Seedling</tissue>
    </source>
</reference>
<feature type="region of interest" description="Disordered" evidence="5">
    <location>
        <begin position="895"/>
        <end position="926"/>
    </location>
</feature>
<dbReference type="InParanoid" id="A0A1D6I8U5"/>
<dbReference type="GO" id="GO:0005634">
    <property type="term" value="C:nucleus"/>
    <property type="evidence" value="ECO:0007669"/>
    <property type="project" value="UniProtKB-SubCell"/>
</dbReference>
<dbReference type="FunCoup" id="A0A1D6I8U5">
    <property type="interactions" value="2663"/>
</dbReference>
<comment type="subcellular location">
    <subcellularLocation>
        <location evidence="1">Nucleus</location>
    </subcellularLocation>
</comment>
<dbReference type="SMART" id="SM00360">
    <property type="entry name" value="RRM"/>
    <property type="match status" value="3"/>
</dbReference>
<dbReference type="PaxDb" id="4577-GRMZM2G070038_P01"/>
<dbReference type="InterPro" id="IPR012677">
    <property type="entry name" value="Nucleotide-bd_a/b_plait_sf"/>
</dbReference>
<dbReference type="GO" id="GO:0003723">
    <property type="term" value="F:RNA binding"/>
    <property type="evidence" value="ECO:0007669"/>
    <property type="project" value="UniProtKB-UniRule"/>
</dbReference>
<evidence type="ECO:0000256" key="2">
    <source>
        <dbReference type="ARBA" id="ARBA00022884"/>
    </source>
</evidence>
<feature type="region of interest" description="Disordered" evidence="5">
    <location>
        <begin position="851"/>
        <end position="882"/>
    </location>
</feature>
<dbReference type="InterPro" id="IPR035979">
    <property type="entry name" value="RBD_domain_sf"/>
</dbReference>
<feature type="region of interest" description="Disordered" evidence="5">
    <location>
        <begin position="1"/>
        <end position="33"/>
    </location>
</feature>
<feature type="domain" description="RRM" evidence="6">
    <location>
        <begin position="266"/>
        <end position="340"/>
    </location>
</feature>
<dbReference type="EMBL" id="CM007650">
    <property type="protein sequence ID" value="ONM56457.1"/>
    <property type="molecule type" value="Genomic_DNA"/>
</dbReference>
<evidence type="ECO:0000259" key="6">
    <source>
        <dbReference type="PROSITE" id="PS50102"/>
    </source>
</evidence>
<feature type="compositionally biased region" description="Polar residues" evidence="5">
    <location>
        <begin position="851"/>
        <end position="867"/>
    </location>
</feature>
<dbReference type="InterPro" id="IPR012921">
    <property type="entry name" value="SPOC_C"/>
</dbReference>
<dbReference type="CDD" id="cd21546">
    <property type="entry name" value="SPOC_FPA-like"/>
    <property type="match status" value="1"/>
</dbReference>
<feature type="domain" description="RRM" evidence="6">
    <location>
        <begin position="150"/>
        <end position="222"/>
    </location>
</feature>
<evidence type="ECO:0000256" key="3">
    <source>
        <dbReference type="ARBA" id="ARBA00023242"/>
    </source>
</evidence>